<organism evidence="15 16">
    <name type="scientific">Tepidimonas taiwanensis</name>
    <dbReference type="NCBI Taxonomy" id="307486"/>
    <lineage>
        <taxon>Bacteria</taxon>
        <taxon>Pseudomonadati</taxon>
        <taxon>Pseudomonadota</taxon>
        <taxon>Betaproteobacteria</taxon>
        <taxon>Burkholderiales</taxon>
        <taxon>Tepidimonas</taxon>
    </lineage>
</organism>
<evidence type="ECO:0000256" key="6">
    <source>
        <dbReference type="ARBA" id="ARBA00022490"/>
    </source>
</evidence>
<keyword evidence="7" id="KW-0479">Metal-binding</keyword>
<dbReference type="SUPFAM" id="SSF55846">
    <property type="entry name" value="N-acetylmuramoyl-L-alanine amidase-like"/>
    <property type="match status" value="1"/>
</dbReference>
<evidence type="ECO:0000256" key="13">
    <source>
        <dbReference type="SAM" id="MobiDB-lite"/>
    </source>
</evidence>
<dbReference type="GO" id="GO:0008745">
    <property type="term" value="F:N-acetylmuramoyl-L-alanine amidase activity"/>
    <property type="evidence" value="ECO:0007669"/>
    <property type="project" value="UniProtKB-EC"/>
</dbReference>
<dbReference type="EMBL" id="VJOM01000024">
    <property type="protein sequence ID" value="TSE30283.1"/>
    <property type="molecule type" value="Genomic_DNA"/>
</dbReference>
<comment type="cofactor">
    <cofactor evidence="2">
        <name>Zn(2+)</name>
        <dbReference type="ChEBI" id="CHEBI:29105"/>
    </cofactor>
</comment>
<evidence type="ECO:0000256" key="7">
    <source>
        <dbReference type="ARBA" id="ARBA00022723"/>
    </source>
</evidence>
<dbReference type="EC" id="3.5.1.28" evidence="5"/>
<dbReference type="STRING" id="307486.GCA_000807215_02355"/>
<dbReference type="AlphaFoldDB" id="A0A554X3B3"/>
<proteinExistence type="inferred from homology"/>
<keyword evidence="16" id="KW-1185">Reference proteome</keyword>
<name>A0A554X3B3_9BURK</name>
<comment type="caution">
    <text evidence="15">The sequence shown here is derived from an EMBL/GenBank/DDBJ whole genome shotgun (WGS) entry which is preliminary data.</text>
</comment>
<evidence type="ECO:0000256" key="12">
    <source>
        <dbReference type="ARBA" id="ARBA00042615"/>
    </source>
</evidence>
<evidence type="ECO:0000313" key="15">
    <source>
        <dbReference type="EMBL" id="TSE30283.1"/>
    </source>
</evidence>
<protein>
    <recommendedName>
        <fullName evidence="11">1,6-anhydro-N-acetylmuramyl-L-alanine amidase AmpD</fullName>
        <ecNumber evidence="5">3.5.1.28</ecNumber>
    </recommendedName>
    <alternativeName>
        <fullName evidence="12">N-acetylmuramoyl-L-alanine amidase</fullName>
    </alternativeName>
</protein>
<keyword evidence="10" id="KW-0961">Cell wall biogenesis/degradation</keyword>
<dbReference type="Pfam" id="PF01510">
    <property type="entry name" value="Amidase_2"/>
    <property type="match status" value="1"/>
</dbReference>
<evidence type="ECO:0000256" key="2">
    <source>
        <dbReference type="ARBA" id="ARBA00001947"/>
    </source>
</evidence>
<dbReference type="OrthoDB" id="9794842at2"/>
<evidence type="ECO:0000256" key="5">
    <source>
        <dbReference type="ARBA" id="ARBA00011901"/>
    </source>
</evidence>
<dbReference type="GO" id="GO:0071555">
    <property type="term" value="P:cell wall organization"/>
    <property type="evidence" value="ECO:0007669"/>
    <property type="project" value="UniProtKB-KW"/>
</dbReference>
<accession>A0A554X3B3</accession>
<dbReference type="SMART" id="SM00644">
    <property type="entry name" value="Ami_2"/>
    <property type="match status" value="1"/>
</dbReference>
<keyword evidence="6" id="KW-0963">Cytoplasm</keyword>
<evidence type="ECO:0000259" key="14">
    <source>
        <dbReference type="SMART" id="SM00644"/>
    </source>
</evidence>
<evidence type="ECO:0000256" key="10">
    <source>
        <dbReference type="ARBA" id="ARBA00023316"/>
    </source>
</evidence>
<dbReference type="CDD" id="cd06583">
    <property type="entry name" value="PGRP"/>
    <property type="match status" value="1"/>
</dbReference>
<comment type="subcellular location">
    <subcellularLocation>
        <location evidence="3">Cytoplasm</location>
    </subcellularLocation>
</comment>
<dbReference type="NCBIfam" id="NF008758">
    <property type="entry name" value="PRK11789.1"/>
    <property type="match status" value="1"/>
</dbReference>
<dbReference type="GO" id="GO:0005737">
    <property type="term" value="C:cytoplasm"/>
    <property type="evidence" value="ECO:0007669"/>
    <property type="project" value="UniProtKB-SubCell"/>
</dbReference>
<evidence type="ECO:0000256" key="4">
    <source>
        <dbReference type="ARBA" id="ARBA00007553"/>
    </source>
</evidence>
<evidence type="ECO:0000313" key="16">
    <source>
        <dbReference type="Proteomes" id="UP000317763"/>
    </source>
</evidence>
<dbReference type="Proteomes" id="UP000317763">
    <property type="component" value="Unassembled WGS sequence"/>
</dbReference>
<dbReference type="GO" id="GO:0009254">
    <property type="term" value="P:peptidoglycan turnover"/>
    <property type="evidence" value="ECO:0007669"/>
    <property type="project" value="TreeGrafter"/>
</dbReference>
<evidence type="ECO:0000256" key="3">
    <source>
        <dbReference type="ARBA" id="ARBA00004496"/>
    </source>
</evidence>
<dbReference type="GO" id="GO:0046872">
    <property type="term" value="F:metal ion binding"/>
    <property type="evidence" value="ECO:0007669"/>
    <property type="project" value="UniProtKB-KW"/>
</dbReference>
<dbReference type="Gene3D" id="3.40.80.10">
    <property type="entry name" value="Peptidoglycan recognition protein-like"/>
    <property type="match status" value="1"/>
</dbReference>
<evidence type="ECO:0000256" key="9">
    <source>
        <dbReference type="ARBA" id="ARBA00022833"/>
    </source>
</evidence>
<dbReference type="GO" id="GO:0009253">
    <property type="term" value="P:peptidoglycan catabolic process"/>
    <property type="evidence" value="ECO:0007669"/>
    <property type="project" value="InterPro"/>
</dbReference>
<evidence type="ECO:0000256" key="8">
    <source>
        <dbReference type="ARBA" id="ARBA00022801"/>
    </source>
</evidence>
<feature type="compositionally biased region" description="Low complexity" evidence="13">
    <location>
        <begin position="1"/>
        <end position="12"/>
    </location>
</feature>
<feature type="domain" description="N-acetylmuramoyl-L-alanine amidase" evidence="14">
    <location>
        <begin position="64"/>
        <end position="213"/>
    </location>
</feature>
<dbReference type="PANTHER" id="PTHR30417">
    <property type="entry name" value="N-ACETYLMURAMOYL-L-ALANINE AMIDASE AMID"/>
    <property type="match status" value="1"/>
</dbReference>
<gene>
    <name evidence="15" type="primary">ampD</name>
    <name evidence="15" type="ORF">Ttaiw_01980</name>
</gene>
<reference evidence="15 16" key="1">
    <citation type="submission" date="2019-07" db="EMBL/GenBank/DDBJ databases">
        <title>Tepidimonas taiwanensis I1-1 draft genome.</title>
        <authorList>
            <person name="Da Costa M.S."/>
            <person name="Froufe H.J.C."/>
            <person name="Egas C."/>
            <person name="Albuquerque L."/>
        </authorList>
    </citation>
    <scope>NUCLEOTIDE SEQUENCE [LARGE SCALE GENOMIC DNA]</scope>
    <source>
        <strain evidence="15 16">I1-1</strain>
    </source>
</reference>
<dbReference type="InterPro" id="IPR036505">
    <property type="entry name" value="Amidase/PGRP_sf"/>
</dbReference>
<sequence length="244" mass="26267">MPHASPAPHAHPGTLSATGGTACDPGAAPRTDAPRDAGPVPGTSPEHSAQPAGTWLPWARRVPSPHHGPRPEGATLDLIVVHSISLPPGEYGGPYIEQLFTHTLDWDTHPYFQQIRGLEVSAHFLIRRDGALVQFVACERRAWHAGVSAWRDRPNCNDFSIGIELEGLEGDRFEDVQYATLARLCGELRARFPTLTDIAGHEHIAPGRKRDPGPGFDWARLAALTGWPAEGLASTAAATDTRAT</sequence>
<dbReference type="PANTHER" id="PTHR30417:SF4">
    <property type="entry name" value="1,6-ANHYDRO-N-ACETYLMURAMYL-L-ALANINE AMIDASE AMPD"/>
    <property type="match status" value="1"/>
</dbReference>
<evidence type="ECO:0000256" key="11">
    <source>
        <dbReference type="ARBA" id="ARBA00039257"/>
    </source>
</evidence>
<keyword evidence="9" id="KW-0862">Zinc</keyword>
<feature type="region of interest" description="Disordered" evidence="13">
    <location>
        <begin position="1"/>
        <end position="70"/>
    </location>
</feature>
<dbReference type="InterPro" id="IPR002502">
    <property type="entry name" value="Amidase_domain"/>
</dbReference>
<keyword evidence="8 15" id="KW-0378">Hydrolase</keyword>
<comment type="similarity">
    <text evidence="4">Belongs to the N-acetylmuramoyl-L-alanine amidase 2 family.</text>
</comment>
<evidence type="ECO:0000256" key="1">
    <source>
        <dbReference type="ARBA" id="ARBA00001561"/>
    </source>
</evidence>
<comment type="catalytic activity">
    <reaction evidence="1">
        <text>Hydrolyzes the link between N-acetylmuramoyl residues and L-amino acid residues in certain cell-wall glycopeptides.</text>
        <dbReference type="EC" id="3.5.1.28"/>
    </reaction>
</comment>
<dbReference type="InterPro" id="IPR051206">
    <property type="entry name" value="NAMLAA_amidase_2"/>
</dbReference>